<comment type="caution">
    <text evidence="1">The sequence shown here is derived from an EMBL/GenBank/DDBJ whole genome shotgun (WGS) entry which is preliminary data.</text>
</comment>
<reference evidence="1 2" key="1">
    <citation type="journal article" date="2019" name="Genome Biol. Evol.">
        <title>Insights into the evolution of the New World diploid cottons (Gossypium, subgenus Houzingenia) based on genome sequencing.</title>
        <authorList>
            <person name="Grover C.E."/>
            <person name="Arick M.A. 2nd"/>
            <person name="Thrash A."/>
            <person name="Conover J.L."/>
            <person name="Sanders W.S."/>
            <person name="Peterson D.G."/>
            <person name="Frelichowski J.E."/>
            <person name="Scheffler J.A."/>
            <person name="Scheffler B.E."/>
            <person name="Wendel J.F."/>
        </authorList>
    </citation>
    <scope>NUCLEOTIDE SEQUENCE [LARGE SCALE GENOMIC DNA]</scope>
    <source>
        <strain evidence="1">5</strain>
        <tissue evidence="1">Leaf</tissue>
    </source>
</reference>
<evidence type="ECO:0000313" key="1">
    <source>
        <dbReference type="EMBL" id="MBA0756161.1"/>
    </source>
</evidence>
<accession>A0A7J9D669</accession>
<protein>
    <recommendedName>
        <fullName evidence="3">RNase H type-1 domain-containing protein</fullName>
    </recommendedName>
</protein>
<keyword evidence="2" id="KW-1185">Reference proteome</keyword>
<evidence type="ECO:0008006" key="3">
    <source>
        <dbReference type="Google" id="ProtNLM"/>
    </source>
</evidence>
<proteinExistence type="predicted"/>
<dbReference type="EMBL" id="JABEZY010273547">
    <property type="protein sequence ID" value="MBA0756161.1"/>
    <property type="molecule type" value="Genomic_DNA"/>
</dbReference>
<evidence type="ECO:0000313" key="2">
    <source>
        <dbReference type="Proteomes" id="UP000593579"/>
    </source>
</evidence>
<sequence length="92" mass="10386">MAEAIAGIYALQFGRDLSLHHIILKWDGLSVIKSCSFSNLDRYPSSLFASEAAHLLAKEAMHVISDRFWVDEAPPFLLSKLNRDSVLHLSFR</sequence>
<dbReference type="Proteomes" id="UP000593579">
    <property type="component" value="Unassembled WGS sequence"/>
</dbReference>
<organism evidence="1 2">
    <name type="scientific">Gossypium gossypioides</name>
    <name type="common">Mexican cotton</name>
    <name type="synonym">Selera gossypioides</name>
    <dbReference type="NCBI Taxonomy" id="34282"/>
    <lineage>
        <taxon>Eukaryota</taxon>
        <taxon>Viridiplantae</taxon>
        <taxon>Streptophyta</taxon>
        <taxon>Embryophyta</taxon>
        <taxon>Tracheophyta</taxon>
        <taxon>Spermatophyta</taxon>
        <taxon>Magnoliopsida</taxon>
        <taxon>eudicotyledons</taxon>
        <taxon>Gunneridae</taxon>
        <taxon>Pentapetalae</taxon>
        <taxon>rosids</taxon>
        <taxon>malvids</taxon>
        <taxon>Malvales</taxon>
        <taxon>Malvaceae</taxon>
        <taxon>Malvoideae</taxon>
        <taxon>Gossypium</taxon>
    </lineage>
</organism>
<gene>
    <name evidence="1" type="ORF">Gogos_019966</name>
</gene>
<dbReference type="AlphaFoldDB" id="A0A7J9D669"/>
<name>A0A7J9D669_GOSGO</name>